<comment type="caution">
    <text evidence="1">The sequence shown here is derived from an EMBL/GenBank/DDBJ whole genome shotgun (WGS) entry which is preliminary data.</text>
</comment>
<evidence type="ECO:0000313" key="2">
    <source>
        <dbReference type="Proteomes" id="UP000298277"/>
    </source>
</evidence>
<gene>
    <name evidence="1" type="ORF">EHQ17_18695</name>
</gene>
<accession>A0A5F1YQR6</accession>
<name>A0A5F1YQR6_9LEPT</name>
<reference evidence="1" key="1">
    <citation type="journal article" date="2019" name="PLoS Negl. Trop. Dis.">
        <title>Revisiting the worldwide diversity of Leptospira species in the environment.</title>
        <authorList>
            <person name="Vincent A.T."/>
            <person name="Schiettekatte O."/>
            <person name="Bourhy P."/>
            <person name="Veyrier F.J."/>
            <person name="Picardeau M."/>
        </authorList>
    </citation>
    <scope>NUCLEOTIDE SEQUENCE [LARGE SCALE GENOMIC DNA]</scope>
    <source>
        <strain evidence="1">201800299</strain>
    </source>
</reference>
<organism evidence="1 2">
    <name type="scientific">Leptospira gomenensis</name>
    <dbReference type="NCBI Taxonomy" id="2484974"/>
    <lineage>
        <taxon>Bacteria</taxon>
        <taxon>Pseudomonadati</taxon>
        <taxon>Spirochaetota</taxon>
        <taxon>Spirochaetia</taxon>
        <taxon>Leptospirales</taxon>
        <taxon>Leptospiraceae</taxon>
        <taxon>Leptospira</taxon>
    </lineage>
</organism>
<evidence type="ECO:0000313" key="1">
    <source>
        <dbReference type="EMBL" id="TGK28108.1"/>
    </source>
</evidence>
<dbReference type="Proteomes" id="UP000298277">
    <property type="component" value="Unassembled WGS sequence"/>
</dbReference>
<proteinExistence type="predicted"/>
<dbReference type="AlphaFoldDB" id="A0A5F1YQR6"/>
<sequence length="163" mass="19210">MSSYLKPLDTILEFREKVAQNTVQWRKPEEDADCERKFLTTEIPCELQGEFSHLKRRGEISRAWYYYSNQGPSYLKLEFADRSKIYLEGGMFTAWKKTRENIRFIAWKKTRANIDVLISRLEKIESHDGKGFIYLFAKKETGGKLKYLSEKELVVKLPSKTDP</sequence>
<dbReference type="EMBL" id="RQFA01000080">
    <property type="protein sequence ID" value="TGK28108.1"/>
    <property type="molecule type" value="Genomic_DNA"/>
</dbReference>
<dbReference type="RefSeq" id="WP_135593549.1">
    <property type="nucleotide sequence ID" value="NZ_RQEZ01000046.1"/>
</dbReference>
<keyword evidence="2" id="KW-1185">Reference proteome</keyword>
<protein>
    <submittedName>
        <fullName evidence="1">Uncharacterized protein</fullName>
    </submittedName>
</protein>